<feature type="binding site" description="axial binding residue" evidence="12">
    <location>
        <position position="375"/>
    </location>
    <ligand>
        <name>heme</name>
        <dbReference type="ChEBI" id="CHEBI:30413"/>
    </ligand>
    <ligandPart>
        <name>Fe</name>
        <dbReference type="ChEBI" id="CHEBI:18248"/>
    </ligandPart>
</feature>
<dbReference type="Gene3D" id="3.40.50.880">
    <property type="match status" value="1"/>
</dbReference>
<dbReference type="PIRSF" id="PIRSF038927">
    <property type="entry name" value="Catalase_clade2"/>
    <property type="match status" value="1"/>
</dbReference>
<dbReference type="GO" id="GO:0006979">
    <property type="term" value="P:response to oxidative stress"/>
    <property type="evidence" value="ECO:0007669"/>
    <property type="project" value="InterPro"/>
</dbReference>
<evidence type="ECO:0000256" key="7">
    <source>
        <dbReference type="ARBA" id="ARBA00023002"/>
    </source>
</evidence>
<evidence type="ECO:0000256" key="10">
    <source>
        <dbReference type="PIRNR" id="PIRNR038927"/>
    </source>
</evidence>
<keyword evidence="4 10" id="KW-0575">Peroxidase</keyword>
<accession>A0A109HQ11</accession>
<dbReference type="FunFam" id="3.40.50.880:FF:000089">
    <property type="entry name" value="Catalase"/>
    <property type="match status" value="1"/>
</dbReference>
<keyword evidence="9 10" id="KW-0376">Hydrogen peroxide</keyword>
<dbReference type="GO" id="GO:0005829">
    <property type="term" value="C:cytosol"/>
    <property type="evidence" value="ECO:0007669"/>
    <property type="project" value="TreeGrafter"/>
</dbReference>
<dbReference type="InterPro" id="IPR024712">
    <property type="entry name" value="Catalase_clade2"/>
</dbReference>
<dbReference type="RefSeq" id="WP_003479930.1">
    <property type="nucleotide sequence ID" value="NZ_CP089999.1"/>
</dbReference>
<dbReference type="GO" id="GO:0004096">
    <property type="term" value="F:catalase activity"/>
    <property type="evidence" value="ECO:0007669"/>
    <property type="project" value="UniProtKB-UniRule"/>
</dbReference>
<keyword evidence="5 10" id="KW-0349">Heme</keyword>
<dbReference type="InterPro" id="IPR010582">
    <property type="entry name" value="Catalase_immune_responsive"/>
</dbReference>
<comment type="caution">
    <text evidence="17">The sequence shown here is derived from an EMBL/GenBank/DDBJ whole genome shotgun (WGS) entry which is preliminary data.</text>
</comment>
<dbReference type="Pfam" id="PF00199">
    <property type="entry name" value="Catalase"/>
    <property type="match status" value="1"/>
</dbReference>
<organism evidence="17 18">
    <name type="scientific">Xanthomonas campestris pv. translucens</name>
    <dbReference type="NCBI Taxonomy" id="343"/>
    <lineage>
        <taxon>Bacteria</taxon>
        <taxon>Pseudomonadati</taxon>
        <taxon>Pseudomonadota</taxon>
        <taxon>Gammaproteobacteria</taxon>
        <taxon>Lysobacterales</taxon>
        <taxon>Lysobacteraceae</taxon>
        <taxon>Xanthomonas</taxon>
        <taxon>Xanthomonas translucens group</taxon>
    </lineage>
</organism>
<evidence type="ECO:0000256" key="14">
    <source>
        <dbReference type="RuleBase" id="RU000498"/>
    </source>
</evidence>
<dbReference type="PANTHER" id="PTHR42821:SF1">
    <property type="entry name" value="CATALASE-B"/>
    <property type="match status" value="1"/>
</dbReference>
<evidence type="ECO:0000256" key="11">
    <source>
        <dbReference type="PIRSR" id="PIRSR038927-1"/>
    </source>
</evidence>
<dbReference type="PROSITE" id="PS00437">
    <property type="entry name" value="CATALASE_1"/>
    <property type="match status" value="1"/>
</dbReference>
<feature type="active site" evidence="11">
    <location>
        <position position="161"/>
    </location>
</feature>
<dbReference type="CDD" id="cd03132">
    <property type="entry name" value="GATase1_catalase"/>
    <property type="match status" value="1"/>
</dbReference>
<feature type="active site" evidence="11">
    <location>
        <position position="88"/>
    </location>
</feature>
<dbReference type="SMART" id="SM01060">
    <property type="entry name" value="Catalase"/>
    <property type="match status" value="1"/>
</dbReference>
<dbReference type="AlphaFoldDB" id="A0A109HQ11"/>
<reference evidence="17 18" key="1">
    <citation type="submission" date="2015-11" db="EMBL/GenBank/DDBJ databases">
        <title>Long Read and Single Molecule DNA Sequencing Simplifies Genome Assembly and TAL Effector Gene Analysis of Xanthomonas translucens.</title>
        <authorList>
            <person name="Peng Z."/>
            <person name="Hu Y."/>
            <person name="Xie J."/>
            <person name="Potnis N."/>
            <person name="Akhunova A."/>
            <person name="Jones J."/>
            <person name="Liu Z."/>
            <person name="White F."/>
            <person name="Liu S."/>
        </authorList>
    </citation>
    <scope>NUCLEOTIDE SEQUENCE [LARGE SCALE GENOMIC DNA]</scope>
    <source>
        <strain evidence="17 18">B1</strain>
    </source>
</reference>
<evidence type="ECO:0000256" key="3">
    <source>
        <dbReference type="ARBA" id="ARBA00012314"/>
    </source>
</evidence>
<feature type="binding site" evidence="13">
    <location>
        <position position="371"/>
    </location>
    <ligand>
        <name>heme</name>
        <dbReference type="ChEBI" id="CHEBI:30413"/>
    </ligand>
</feature>
<dbReference type="OrthoDB" id="9761719at2"/>
<dbReference type="EC" id="1.11.1.6" evidence="3 10"/>
<dbReference type="GO" id="GO:0020037">
    <property type="term" value="F:heme binding"/>
    <property type="evidence" value="ECO:0007669"/>
    <property type="project" value="UniProtKB-UniRule"/>
</dbReference>
<evidence type="ECO:0000256" key="13">
    <source>
        <dbReference type="PIRSR" id="PIRSR038927-3"/>
    </source>
</evidence>
<dbReference type="GO" id="GO:0042744">
    <property type="term" value="P:hydrogen peroxide catabolic process"/>
    <property type="evidence" value="ECO:0007669"/>
    <property type="project" value="UniProtKB-UniRule"/>
</dbReference>
<comment type="cofactor">
    <cofactor evidence="1 10 12">
        <name>heme</name>
        <dbReference type="ChEBI" id="CHEBI:30413"/>
    </cofactor>
</comment>
<dbReference type="SUPFAM" id="SSF52317">
    <property type="entry name" value="Class I glutamine amidotransferase-like"/>
    <property type="match status" value="1"/>
</dbReference>
<keyword evidence="7 10" id="KW-0560">Oxidoreductase</keyword>
<evidence type="ECO:0000256" key="1">
    <source>
        <dbReference type="ARBA" id="ARBA00001971"/>
    </source>
</evidence>
<dbReference type="Pfam" id="PF18011">
    <property type="entry name" value="Catalase_C"/>
    <property type="match status" value="1"/>
</dbReference>
<keyword evidence="8 10" id="KW-0408">Iron</keyword>
<dbReference type="InterPro" id="IPR011614">
    <property type="entry name" value="Catalase_core"/>
</dbReference>
<evidence type="ECO:0000256" key="8">
    <source>
        <dbReference type="ARBA" id="ARBA00023004"/>
    </source>
</evidence>
<evidence type="ECO:0000313" key="17">
    <source>
        <dbReference type="EMBL" id="KWV16203.1"/>
    </source>
</evidence>
<evidence type="ECO:0000256" key="15">
    <source>
        <dbReference type="SAM" id="MobiDB-lite"/>
    </source>
</evidence>
<feature type="binding site" evidence="13">
    <location>
        <position position="125"/>
    </location>
    <ligand>
        <name>heme</name>
        <dbReference type="ChEBI" id="CHEBI:30413"/>
    </ligand>
</feature>
<evidence type="ECO:0000256" key="5">
    <source>
        <dbReference type="ARBA" id="ARBA00022617"/>
    </source>
</evidence>
<dbReference type="InterPro" id="IPR043156">
    <property type="entry name" value="Catalase_clade2_helical"/>
</dbReference>
<dbReference type="Pfam" id="PF06628">
    <property type="entry name" value="Catalase-rel"/>
    <property type="match status" value="1"/>
</dbReference>
<comment type="function">
    <text evidence="10">Decomposes hydrogen peroxide into water and oxygen; serves to protect cells from the toxic effects of hydrogen peroxide.</text>
</comment>
<feature type="domain" description="Catalase core" evidence="16">
    <location>
        <begin position="41"/>
        <end position="429"/>
    </location>
</feature>
<feature type="compositionally biased region" description="Basic and acidic residues" evidence="15">
    <location>
        <begin position="22"/>
        <end position="31"/>
    </location>
</feature>
<evidence type="ECO:0000256" key="6">
    <source>
        <dbReference type="ARBA" id="ARBA00022723"/>
    </source>
</evidence>
<dbReference type="SUPFAM" id="SSF56634">
    <property type="entry name" value="Heme-dependent catalase-like"/>
    <property type="match status" value="1"/>
</dbReference>
<evidence type="ECO:0000256" key="4">
    <source>
        <dbReference type="ARBA" id="ARBA00022559"/>
    </source>
</evidence>
<evidence type="ECO:0000256" key="12">
    <source>
        <dbReference type="PIRSR" id="PIRSR038927-2"/>
    </source>
</evidence>
<evidence type="ECO:0000259" key="16">
    <source>
        <dbReference type="SMART" id="SM01060"/>
    </source>
</evidence>
<evidence type="ECO:0000256" key="9">
    <source>
        <dbReference type="ARBA" id="ARBA00023324"/>
    </source>
</evidence>
<dbReference type="EMBL" id="LNTA01000035">
    <property type="protein sequence ID" value="KWV16203.1"/>
    <property type="molecule type" value="Genomic_DNA"/>
</dbReference>
<dbReference type="InterPro" id="IPR029062">
    <property type="entry name" value="Class_I_gatase-like"/>
</dbReference>
<evidence type="ECO:0000313" key="18">
    <source>
        <dbReference type="Proteomes" id="UP000055854"/>
    </source>
</evidence>
<feature type="compositionally biased region" description="Polar residues" evidence="15">
    <location>
        <begin position="39"/>
        <end position="56"/>
    </location>
</feature>
<feature type="binding site" evidence="13">
    <location>
        <position position="85"/>
    </location>
    <ligand>
        <name>heme</name>
        <dbReference type="ChEBI" id="CHEBI:30413"/>
    </ligand>
</feature>
<dbReference type="InterPro" id="IPR041399">
    <property type="entry name" value="Catalase_large_C"/>
</dbReference>
<dbReference type="Gene3D" id="1.20.1370.20">
    <property type="match status" value="1"/>
</dbReference>
<feature type="region of interest" description="Disordered" evidence="15">
    <location>
        <begin position="1"/>
        <end position="59"/>
    </location>
</feature>
<dbReference type="InterPro" id="IPR020835">
    <property type="entry name" value="Catalase_sf"/>
</dbReference>
<feature type="binding site" evidence="13">
    <location>
        <position position="382"/>
    </location>
    <ligand>
        <name>heme</name>
        <dbReference type="ChEBI" id="CHEBI:30413"/>
    </ligand>
</feature>
<keyword evidence="6 10" id="KW-0479">Metal-binding</keyword>
<dbReference type="PROSITE" id="PS51402">
    <property type="entry name" value="CATALASE_3"/>
    <property type="match status" value="1"/>
</dbReference>
<dbReference type="Gene3D" id="2.40.180.10">
    <property type="entry name" value="Catalase core domain"/>
    <property type="match status" value="1"/>
</dbReference>
<evidence type="ECO:0000256" key="2">
    <source>
        <dbReference type="ARBA" id="ARBA00010660"/>
    </source>
</evidence>
<comment type="catalytic activity">
    <reaction evidence="10 14">
        <text>2 H2O2 = O2 + 2 H2O</text>
        <dbReference type="Rhea" id="RHEA:20309"/>
        <dbReference type="ChEBI" id="CHEBI:15377"/>
        <dbReference type="ChEBI" id="CHEBI:15379"/>
        <dbReference type="ChEBI" id="CHEBI:16240"/>
        <dbReference type="EC" id="1.11.1.6"/>
    </reaction>
</comment>
<feature type="region of interest" description="Disordered" evidence="15">
    <location>
        <begin position="420"/>
        <end position="451"/>
    </location>
</feature>
<comment type="similarity">
    <text evidence="2">Belongs to the catalase family. HPII subfamily.</text>
</comment>
<dbReference type="InterPro" id="IPR018028">
    <property type="entry name" value="Catalase"/>
</dbReference>
<dbReference type="GO" id="GO:0046872">
    <property type="term" value="F:metal ion binding"/>
    <property type="evidence" value="ECO:0007669"/>
    <property type="project" value="UniProtKB-KW"/>
</dbReference>
<dbReference type="PRINTS" id="PR00067">
    <property type="entry name" value="CATALASE"/>
</dbReference>
<sequence>MASPRKPSKSSTPVDINAVADQRGRGDELHQHAGGTHPPLTTNQGIPIADNQNSLRATPRGPTLLEDFILREKITHFDHERIPERIVHARGSAAHGYFELTASLHKYTTAKILTEVGVKTPVFTRFSTVAGGAGSVDTPRDVRGFAVKFYTKEGNWDLVGNNIPVFFIQDAIKFPDLIHAVKMEPDRGFPQAASAHDTFWDFISLTPESLHMIMWAMSDRTIPRSLRMIEGFGIHSFRLLDGNGNSTFVKFHWRPKLGLQSTVWDEAVKLAGADPDFHRRDLFEAIQQGDFPEWELGVQLFTEEEADKFPFDHLDSTKLIPEELVPLKIVGRMVLDRWPDNFFAETEQVAYCPANIAPGIDFSNDPLLQGRLFSYLDTQLSRLGGPNFHQIPINAPKCPFANLQRDGHMQMGVPKGRVAYEPSSLQDDTPRESARGFPSHATPSEDGGKGRVRAASFADHYSQARLFFRSQSKPEQAHLASALVFELSKVEAVHVRAAVVGHLRHIDPALAQRVADGLGMDALPPAPPAAVAPQDMPPSPALQLIGKMKHTLQGRAIGILVHDGSDAATVKALQKAARDAGATVKIVAPKVGGAKLSDGKKLAADGQLAGTPSFVFDAVAVVLSAEAGKQLSKESAAVDFVSNAFAHLKAIAADAGAQPLLKAGNVVKDAGVLDAGNGKGFIEAAKTRQWDREPKLRMLA</sequence>
<feature type="binding site" evidence="13">
    <location>
        <position position="174"/>
    </location>
    <ligand>
        <name>heme</name>
        <dbReference type="ChEBI" id="CHEBI:30413"/>
    </ligand>
</feature>
<dbReference type="PROSITE" id="PS00438">
    <property type="entry name" value="CATALASE_2"/>
    <property type="match status" value="1"/>
</dbReference>
<dbReference type="PANTHER" id="PTHR42821">
    <property type="entry name" value="CATALASE"/>
    <property type="match status" value="1"/>
</dbReference>
<proteinExistence type="inferred from homology"/>
<gene>
    <name evidence="17" type="ORF">ATB53_10160</name>
</gene>
<dbReference type="InterPro" id="IPR024708">
    <property type="entry name" value="Catalase_AS"/>
</dbReference>
<name>A0A109HQ11_XANCT</name>
<dbReference type="FunFam" id="2.40.180.10:FF:000003">
    <property type="entry name" value="Catalase"/>
    <property type="match status" value="1"/>
</dbReference>
<dbReference type="InterPro" id="IPR002226">
    <property type="entry name" value="Catalase_haem_BS"/>
</dbReference>
<dbReference type="Proteomes" id="UP000055854">
    <property type="component" value="Unassembled WGS sequence"/>
</dbReference>
<protein>
    <recommendedName>
        <fullName evidence="3 10">Catalase</fullName>
        <ecNumber evidence="3 10">1.11.1.6</ecNumber>
    </recommendedName>
</protein>